<feature type="chain" id="PRO_5006835435" description="DUF4154 domain-containing protein" evidence="1">
    <location>
        <begin position="25"/>
        <end position="179"/>
    </location>
</feature>
<dbReference type="EMBL" id="CP013650">
    <property type="protein sequence ID" value="ALS96988.1"/>
    <property type="molecule type" value="Genomic_DNA"/>
</dbReference>
<sequence>MLIMASCKRLLLAAVLFTSLSATAIGFTSEQLRAPFLLHIAGFTQFSGPLPAASTLQFCFLEGEDFPHAQIFRQAPDKTVQGRDVNLLTLSDISEIPDDQRCHLLFIGEERESEEVFELLNELNQNTISVGESLNFIEQGGMMAILPLQSKMKIFFNRDAYQKTQLKFSSALLKRVNFR</sequence>
<protein>
    <recommendedName>
        <fullName evidence="4">DUF4154 domain-containing protein</fullName>
    </recommendedName>
</protein>
<name>A0A0U2ZEY6_9ALTE</name>
<organism evidence="2 3">
    <name type="scientific">Lacimicrobium alkaliphilum</name>
    <dbReference type="NCBI Taxonomy" id="1526571"/>
    <lineage>
        <taxon>Bacteria</taxon>
        <taxon>Pseudomonadati</taxon>
        <taxon>Pseudomonadota</taxon>
        <taxon>Gammaproteobacteria</taxon>
        <taxon>Alteromonadales</taxon>
        <taxon>Alteromonadaceae</taxon>
        <taxon>Lacimicrobium</taxon>
    </lineage>
</organism>
<accession>A0A0U2ZEY6</accession>
<proteinExistence type="predicted"/>
<dbReference type="OrthoDB" id="6402338at2"/>
<feature type="signal peptide" evidence="1">
    <location>
        <begin position="1"/>
        <end position="24"/>
    </location>
</feature>
<dbReference type="AlphaFoldDB" id="A0A0U2ZEY6"/>
<evidence type="ECO:0000313" key="2">
    <source>
        <dbReference type="EMBL" id="ALS96988.1"/>
    </source>
</evidence>
<keyword evidence="3" id="KW-1185">Reference proteome</keyword>
<evidence type="ECO:0000256" key="1">
    <source>
        <dbReference type="SAM" id="SignalP"/>
    </source>
</evidence>
<dbReference type="InterPro" id="IPR025293">
    <property type="entry name" value="YfiR/HmsC-like"/>
</dbReference>
<dbReference type="STRING" id="1526571.AT746_00975"/>
<evidence type="ECO:0000313" key="3">
    <source>
        <dbReference type="Proteomes" id="UP000068447"/>
    </source>
</evidence>
<evidence type="ECO:0008006" key="4">
    <source>
        <dbReference type="Google" id="ProtNLM"/>
    </source>
</evidence>
<reference evidence="2 3" key="1">
    <citation type="submission" date="2015-12" db="EMBL/GenBank/DDBJ databases">
        <title>Complete genome of Lacimicrobium alkaliphilum KCTC 32984.</title>
        <authorList>
            <person name="Kim S.-G."/>
            <person name="Lee Y.-J."/>
        </authorList>
    </citation>
    <scope>NUCLEOTIDE SEQUENCE [LARGE SCALE GENOMIC DNA]</scope>
    <source>
        <strain evidence="2 3">YelD216</strain>
    </source>
</reference>
<dbReference type="KEGG" id="lal:AT746_00975"/>
<keyword evidence="1" id="KW-0732">Signal</keyword>
<dbReference type="RefSeq" id="WP_062475173.1">
    <property type="nucleotide sequence ID" value="NZ_CP013650.1"/>
</dbReference>
<gene>
    <name evidence="2" type="ORF">AT746_00975</name>
</gene>
<dbReference type="Pfam" id="PF13689">
    <property type="entry name" value="DUF4154"/>
    <property type="match status" value="1"/>
</dbReference>
<dbReference type="Proteomes" id="UP000068447">
    <property type="component" value="Chromosome"/>
</dbReference>